<dbReference type="InterPro" id="IPR036390">
    <property type="entry name" value="WH_DNA-bd_sf"/>
</dbReference>
<dbReference type="SUPFAM" id="SSF46785">
    <property type="entry name" value="Winged helix' DNA-binding domain"/>
    <property type="match status" value="1"/>
</dbReference>
<dbReference type="Gene3D" id="1.10.10.10">
    <property type="entry name" value="Winged helix-like DNA-binding domain superfamily/Winged helix DNA-binding domain"/>
    <property type="match status" value="1"/>
</dbReference>
<dbReference type="InterPro" id="IPR036388">
    <property type="entry name" value="WH-like_DNA-bd_sf"/>
</dbReference>
<dbReference type="InterPro" id="IPR052509">
    <property type="entry name" value="Metal_resp_DNA-bind_regulator"/>
</dbReference>
<dbReference type="PANTHER" id="PTHR33169">
    <property type="entry name" value="PADR-FAMILY TRANSCRIPTIONAL REGULATOR"/>
    <property type="match status" value="1"/>
</dbReference>
<gene>
    <name evidence="2" type="ORF">OHJ16_13240</name>
</gene>
<dbReference type="EMBL" id="JAPTMY010000036">
    <property type="protein sequence ID" value="MCZ0859005.1"/>
    <property type="molecule type" value="Genomic_DNA"/>
</dbReference>
<keyword evidence="3" id="KW-1185">Reference proteome</keyword>
<dbReference type="Pfam" id="PF03551">
    <property type="entry name" value="PadR"/>
    <property type="match status" value="1"/>
</dbReference>
<dbReference type="InterPro" id="IPR005149">
    <property type="entry name" value="Tscrpt_reg_PadR_N"/>
</dbReference>
<comment type="caution">
    <text evidence="2">The sequence shown here is derived from an EMBL/GenBank/DDBJ whole genome shotgun (WGS) entry which is preliminary data.</text>
</comment>
<sequence>MARPRESQLRKGALELAVLALIARSEPDGVYGGALVERLAARPALAVPQGTIYPLLSRLRRQGIVETTWRESPAGPPRRYYRLTPDGAGRFSEQRATWRALASDMADVLKDPAGKDVQS</sequence>
<feature type="domain" description="Transcription regulator PadR N-terminal" evidence="1">
    <location>
        <begin position="18"/>
        <end position="91"/>
    </location>
</feature>
<accession>A0ABT4ICV7</accession>
<evidence type="ECO:0000313" key="3">
    <source>
        <dbReference type="Proteomes" id="UP001072034"/>
    </source>
</evidence>
<evidence type="ECO:0000313" key="2">
    <source>
        <dbReference type="EMBL" id="MCZ0859005.1"/>
    </source>
</evidence>
<name>A0ABT4ICV7_9ACTO</name>
<dbReference type="PANTHER" id="PTHR33169:SF14">
    <property type="entry name" value="TRANSCRIPTIONAL REGULATOR RV3488"/>
    <property type="match status" value="1"/>
</dbReference>
<organism evidence="2 3">
    <name type="scientific">Actinomyces israelii</name>
    <dbReference type="NCBI Taxonomy" id="1659"/>
    <lineage>
        <taxon>Bacteria</taxon>
        <taxon>Bacillati</taxon>
        <taxon>Actinomycetota</taxon>
        <taxon>Actinomycetes</taxon>
        <taxon>Actinomycetales</taxon>
        <taxon>Actinomycetaceae</taxon>
        <taxon>Actinomyces</taxon>
    </lineage>
</organism>
<dbReference type="RefSeq" id="WP_268918318.1">
    <property type="nucleotide sequence ID" value="NZ_JAPTMY010000036.1"/>
</dbReference>
<evidence type="ECO:0000259" key="1">
    <source>
        <dbReference type="Pfam" id="PF03551"/>
    </source>
</evidence>
<protein>
    <submittedName>
        <fullName evidence="2">PadR family transcriptional regulator</fullName>
    </submittedName>
</protein>
<reference evidence="2" key="1">
    <citation type="submission" date="2022-10" db="EMBL/GenBank/DDBJ databases">
        <title>Genome sequence of Actinomyces israelii ATCC 10048.</title>
        <authorList>
            <person name="Watt R.M."/>
            <person name="Tong W.M."/>
        </authorList>
    </citation>
    <scope>NUCLEOTIDE SEQUENCE</scope>
    <source>
        <strain evidence="2">ATCC 10048</strain>
    </source>
</reference>
<proteinExistence type="predicted"/>
<dbReference type="Proteomes" id="UP001072034">
    <property type="component" value="Unassembled WGS sequence"/>
</dbReference>